<sequence length="288" mass="32097">MLSNIEEPTLPFGLADVHLDNLNVSISHCILSQELNERLRAQSKKFNVSVACLCHLAWGRVLACISDQQQVVFGTILVGRMQTGKRTDQTLGPFINTLPLRVDLSSSSVQDSVRQIHANLAELLLHEHAPLVLAQGCSGVPAGAPLFNALLNYRHTNSVSNRSNQICGIELSYLPERTTYPLTMDVDDFGTALGLTSQNVDPFDSTRVNNYMQKTLQSIVEALENTPQMPVYQLEVLPMDERELLLRSWNETATPYPEHQCIHQLFEDQALRDPTAAALVYEDQTLTD</sequence>
<comment type="caution">
    <text evidence="2">The sequence shown here is derived from an EMBL/GenBank/DDBJ whole genome shotgun (WGS) entry which is preliminary data.</text>
</comment>
<proteinExistence type="predicted"/>
<dbReference type="EMBL" id="JASJQH010013390">
    <property type="protein sequence ID" value="KAK9659757.1"/>
    <property type="molecule type" value="Genomic_DNA"/>
</dbReference>
<evidence type="ECO:0000259" key="1">
    <source>
        <dbReference type="Pfam" id="PF00668"/>
    </source>
</evidence>
<dbReference type="SUPFAM" id="SSF52777">
    <property type="entry name" value="CoA-dependent acyltransferases"/>
    <property type="match status" value="1"/>
</dbReference>
<evidence type="ECO:0000313" key="2">
    <source>
        <dbReference type="EMBL" id="KAK9659757.1"/>
    </source>
</evidence>
<reference evidence="2 3" key="1">
    <citation type="submission" date="2023-04" db="EMBL/GenBank/DDBJ databases">
        <title>Genome of Basidiobolus ranarum AG-B5.</title>
        <authorList>
            <person name="Stajich J.E."/>
            <person name="Carter-House D."/>
            <person name="Gryganskyi A."/>
        </authorList>
    </citation>
    <scope>NUCLEOTIDE SEQUENCE [LARGE SCALE GENOMIC DNA]</scope>
    <source>
        <strain evidence="2 3">AG-B5</strain>
    </source>
</reference>
<accession>A0ABR2VIV9</accession>
<dbReference type="PANTHER" id="PTHR45527:SF1">
    <property type="entry name" value="FATTY ACID SYNTHASE"/>
    <property type="match status" value="1"/>
</dbReference>
<dbReference type="PANTHER" id="PTHR45527">
    <property type="entry name" value="NONRIBOSOMAL PEPTIDE SYNTHETASE"/>
    <property type="match status" value="1"/>
</dbReference>
<organism evidence="2 3">
    <name type="scientific">Basidiobolus ranarum</name>
    <dbReference type="NCBI Taxonomy" id="34480"/>
    <lineage>
        <taxon>Eukaryota</taxon>
        <taxon>Fungi</taxon>
        <taxon>Fungi incertae sedis</taxon>
        <taxon>Zoopagomycota</taxon>
        <taxon>Entomophthoromycotina</taxon>
        <taxon>Basidiobolomycetes</taxon>
        <taxon>Basidiobolales</taxon>
        <taxon>Basidiobolaceae</taxon>
        <taxon>Basidiobolus</taxon>
    </lineage>
</organism>
<dbReference type="Gene3D" id="3.30.559.30">
    <property type="entry name" value="Nonribosomal peptide synthetase, condensation domain"/>
    <property type="match status" value="1"/>
</dbReference>
<dbReference type="SUPFAM" id="SSF56801">
    <property type="entry name" value="Acetyl-CoA synthetase-like"/>
    <property type="match status" value="1"/>
</dbReference>
<gene>
    <name evidence="2" type="ORF">K7432_018557</name>
</gene>
<keyword evidence="3" id="KW-1185">Reference proteome</keyword>
<dbReference type="Pfam" id="PF00668">
    <property type="entry name" value="Condensation"/>
    <property type="match status" value="1"/>
</dbReference>
<feature type="domain" description="Condensation" evidence="1">
    <location>
        <begin position="26"/>
        <end position="246"/>
    </location>
</feature>
<dbReference type="InterPro" id="IPR001242">
    <property type="entry name" value="Condensation_dom"/>
</dbReference>
<dbReference type="Proteomes" id="UP001479436">
    <property type="component" value="Unassembled WGS sequence"/>
</dbReference>
<name>A0ABR2VIV9_9FUNG</name>
<protein>
    <recommendedName>
        <fullName evidence="1">Condensation domain-containing protein</fullName>
    </recommendedName>
</protein>
<evidence type="ECO:0000313" key="3">
    <source>
        <dbReference type="Proteomes" id="UP001479436"/>
    </source>
</evidence>